<evidence type="ECO:0000256" key="2">
    <source>
        <dbReference type="ARBA" id="ARBA00022679"/>
    </source>
</evidence>
<keyword evidence="3 10" id="KW-0812">Transmembrane</keyword>
<dbReference type="EMBL" id="SPNW01000016">
    <property type="protein sequence ID" value="TIA90812.1"/>
    <property type="molecule type" value="Genomic_DNA"/>
</dbReference>
<keyword evidence="2 10" id="KW-0808">Transferase</keyword>
<keyword evidence="7" id="KW-0449">Lipoprotein</keyword>
<name>A0A4T0FQE8_9BASI</name>
<keyword evidence="5 10" id="KW-0472">Membrane</keyword>
<feature type="region of interest" description="Disordered" evidence="11">
    <location>
        <begin position="310"/>
        <end position="336"/>
    </location>
</feature>
<feature type="domain" description="Palmitoyltransferase DHHC" evidence="12">
    <location>
        <begin position="109"/>
        <end position="239"/>
    </location>
</feature>
<comment type="catalytic activity">
    <reaction evidence="9 10">
        <text>L-cysteinyl-[protein] + hexadecanoyl-CoA = S-hexadecanoyl-L-cysteinyl-[protein] + CoA</text>
        <dbReference type="Rhea" id="RHEA:36683"/>
        <dbReference type="Rhea" id="RHEA-COMP:10131"/>
        <dbReference type="Rhea" id="RHEA-COMP:11032"/>
        <dbReference type="ChEBI" id="CHEBI:29950"/>
        <dbReference type="ChEBI" id="CHEBI:57287"/>
        <dbReference type="ChEBI" id="CHEBI:57379"/>
        <dbReference type="ChEBI" id="CHEBI:74151"/>
        <dbReference type="EC" id="2.3.1.225"/>
    </reaction>
</comment>
<accession>A0A4T0FQE8</accession>
<dbReference type="GO" id="GO:0019706">
    <property type="term" value="F:protein-cysteine S-palmitoyltransferase activity"/>
    <property type="evidence" value="ECO:0007669"/>
    <property type="project" value="UniProtKB-EC"/>
</dbReference>
<keyword evidence="8 10" id="KW-0012">Acyltransferase</keyword>
<dbReference type="Pfam" id="PF01529">
    <property type="entry name" value="DHHC"/>
    <property type="match status" value="1"/>
</dbReference>
<dbReference type="EC" id="2.3.1.225" evidence="10"/>
<evidence type="ECO:0000256" key="5">
    <source>
        <dbReference type="ARBA" id="ARBA00023136"/>
    </source>
</evidence>
<evidence type="ECO:0000256" key="3">
    <source>
        <dbReference type="ARBA" id="ARBA00022692"/>
    </source>
</evidence>
<evidence type="ECO:0000256" key="9">
    <source>
        <dbReference type="ARBA" id="ARBA00048048"/>
    </source>
</evidence>
<evidence type="ECO:0000256" key="7">
    <source>
        <dbReference type="ARBA" id="ARBA00023288"/>
    </source>
</evidence>
<evidence type="ECO:0000259" key="12">
    <source>
        <dbReference type="Pfam" id="PF01529"/>
    </source>
</evidence>
<keyword evidence="4 10" id="KW-1133">Transmembrane helix</keyword>
<evidence type="ECO:0000256" key="8">
    <source>
        <dbReference type="ARBA" id="ARBA00023315"/>
    </source>
</evidence>
<keyword evidence="6" id="KW-0564">Palmitate</keyword>
<keyword evidence="14" id="KW-1185">Reference proteome</keyword>
<comment type="caution">
    <text evidence="13">The sequence shown here is derived from an EMBL/GenBank/DDBJ whole genome shotgun (WGS) entry which is preliminary data.</text>
</comment>
<evidence type="ECO:0000256" key="6">
    <source>
        <dbReference type="ARBA" id="ARBA00023139"/>
    </source>
</evidence>
<evidence type="ECO:0000313" key="13">
    <source>
        <dbReference type="EMBL" id="TIA90812.1"/>
    </source>
</evidence>
<dbReference type="GO" id="GO:0016020">
    <property type="term" value="C:membrane"/>
    <property type="evidence" value="ECO:0007669"/>
    <property type="project" value="UniProtKB-SubCell"/>
</dbReference>
<organism evidence="13 14">
    <name type="scientific">Wallemia hederae</name>
    <dbReference type="NCBI Taxonomy" id="1540922"/>
    <lineage>
        <taxon>Eukaryota</taxon>
        <taxon>Fungi</taxon>
        <taxon>Dikarya</taxon>
        <taxon>Basidiomycota</taxon>
        <taxon>Wallemiomycotina</taxon>
        <taxon>Wallemiomycetes</taxon>
        <taxon>Wallemiales</taxon>
        <taxon>Wallemiaceae</taxon>
        <taxon>Wallemia</taxon>
    </lineage>
</organism>
<dbReference type="Proteomes" id="UP000310189">
    <property type="component" value="Unassembled WGS sequence"/>
</dbReference>
<evidence type="ECO:0000256" key="11">
    <source>
        <dbReference type="SAM" id="MobiDB-lite"/>
    </source>
</evidence>
<comment type="similarity">
    <text evidence="10">Belongs to the DHHC palmitoyltransferase family.</text>
</comment>
<dbReference type="InterPro" id="IPR039859">
    <property type="entry name" value="PFA4/ZDH16/20/ERF2-like"/>
</dbReference>
<protein>
    <recommendedName>
        <fullName evidence="10">Palmitoyltransferase</fullName>
        <ecNumber evidence="10">2.3.1.225</ecNumber>
    </recommendedName>
</protein>
<dbReference type="PROSITE" id="PS50216">
    <property type="entry name" value="DHHC"/>
    <property type="match status" value="1"/>
</dbReference>
<feature type="transmembrane region" description="Helical" evidence="10">
    <location>
        <begin position="58"/>
        <end position="81"/>
    </location>
</feature>
<dbReference type="AlphaFoldDB" id="A0A4T0FQE8"/>
<evidence type="ECO:0000256" key="4">
    <source>
        <dbReference type="ARBA" id="ARBA00022989"/>
    </source>
</evidence>
<evidence type="ECO:0000313" key="14">
    <source>
        <dbReference type="Proteomes" id="UP000310189"/>
    </source>
</evidence>
<gene>
    <name evidence="13" type="ORF">E3P99_01405</name>
</gene>
<dbReference type="PANTHER" id="PTHR12246">
    <property type="entry name" value="PALMITOYLTRANSFERASE ZDHHC16"/>
    <property type="match status" value="1"/>
</dbReference>
<comment type="domain">
    <text evidence="10">The DHHC domain is required for palmitoyltransferase activity.</text>
</comment>
<feature type="transmembrane region" description="Helical" evidence="10">
    <location>
        <begin position="198"/>
        <end position="225"/>
    </location>
</feature>
<reference evidence="13 14" key="1">
    <citation type="submission" date="2019-03" db="EMBL/GenBank/DDBJ databases">
        <title>Sequencing 23 genomes of Wallemia ichthyophaga.</title>
        <authorList>
            <person name="Gostincar C."/>
        </authorList>
    </citation>
    <scope>NUCLEOTIDE SEQUENCE [LARGE SCALE GENOMIC DNA]</scope>
    <source>
        <strain evidence="13 14">EXF-5753</strain>
    </source>
</reference>
<comment type="subcellular location">
    <subcellularLocation>
        <location evidence="1">Membrane</location>
        <topology evidence="1">Multi-pass membrane protein</topology>
    </subcellularLocation>
</comment>
<evidence type="ECO:0000256" key="1">
    <source>
        <dbReference type="ARBA" id="ARBA00004141"/>
    </source>
</evidence>
<proteinExistence type="inferred from homology"/>
<dbReference type="InterPro" id="IPR001594">
    <property type="entry name" value="Palmitoyltrfase_DHHC"/>
</dbReference>
<dbReference type="OrthoDB" id="9909019at2759"/>
<feature type="transmembrane region" description="Helical" evidence="10">
    <location>
        <begin position="21"/>
        <end position="46"/>
    </location>
</feature>
<feature type="transmembrane region" description="Helical" evidence="10">
    <location>
        <begin position="158"/>
        <end position="186"/>
    </location>
</feature>
<evidence type="ECO:0000256" key="10">
    <source>
        <dbReference type="RuleBase" id="RU079119"/>
    </source>
</evidence>
<sequence length="336" mass="37979">MEKYARSIHKTLRRCEDMTDRWIGLSGPIFIAFAVALLIPCTYAFFEVIFAERFSSSSLGVRCIAGLYCTWHAVLIFFHYYKAVTVSPGWTDSVSTRTSTTTTTHTTTNDIKTCHKCIPPLPKPERAHHCRACNRCVLKYDHHCPWINQCVGIGNERYFVLFMIYLSTACCIVSLMGYSVVFHVVLPLRGSEEWSARYYSPAFLVMLTWMLALFIGAVVGVMGVWQLSLAVKGLTSVEFEDRRAFLKAERAERKAARRSGRPYSTIPTTLFNPYDFGWRENTLLFFNIGQGRRHPLTLLLPIPHPPAGDGISYAKKSPQGGLQLSFDSDSECEEGV</sequence>